<dbReference type="EMBL" id="AMZN01000135">
    <property type="protein sequence ID" value="ELR68180.1"/>
    <property type="molecule type" value="Genomic_DNA"/>
</dbReference>
<gene>
    <name evidence="3" type="ORF">C900_00684</name>
</gene>
<feature type="domain" description="Fibronectin type-III" evidence="2">
    <location>
        <begin position="350"/>
        <end position="440"/>
    </location>
</feature>
<feature type="domain" description="Fibronectin type-III" evidence="2">
    <location>
        <begin position="444"/>
        <end position="532"/>
    </location>
</feature>
<dbReference type="PROSITE" id="PS50853">
    <property type="entry name" value="FN3"/>
    <property type="match status" value="4"/>
</dbReference>
<organism evidence="3 4">
    <name type="scientific">Fulvivirga imtechensis AK7</name>
    <dbReference type="NCBI Taxonomy" id="1237149"/>
    <lineage>
        <taxon>Bacteria</taxon>
        <taxon>Pseudomonadati</taxon>
        <taxon>Bacteroidota</taxon>
        <taxon>Cytophagia</taxon>
        <taxon>Cytophagales</taxon>
        <taxon>Fulvivirgaceae</taxon>
        <taxon>Fulvivirga</taxon>
    </lineage>
</organism>
<dbReference type="InterPro" id="IPR013783">
    <property type="entry name" value="Ig-like_fold"/>
</dbReference>
<comment type="caution">
    <text evidence="3">The sequence shown here is derived from an EMBL/GenBank/DDBJ whole genome shotgun (WGS) entry which is preliminary data.</text>
</comment>
<dbReference type="STRING" id="1237149.C900_00684"/>
<dbReference type="eggNOG" id="COG3209">
    <property type="taxonomic scope" value="Bacteria"/>
</dbReference>
<feature type="domain" description="Fibronectin type-III" evidence="2">
    <location>
        <begin position="93"/>
        <end position="181"/>
    </location>
</feature>
<reference evidence="3 4" key="1">
    <citation type="submission" date="2012-12" db="EMBL/GenBank/DDBJ databases">
        <title>Genome assembly of Fulvivirga imtechensis AK7.</title>
        <authorList>
            <person name="Nupur N."/>
            <person name="Khatri I."/>
            <person name="Kumar R."/>
            <person name="Subramanian S."/>
            <person name="Pinnaka A."/>
        </authorList>
    </citation>
    <scope>NUCLEOTIDE SEQUENCE [LARGE SCALE GENOMIC DNA]</scope>
    <source>
        <strain evidence="3 4">AK7</strain>
    </source>
</reference>
<sequence>MDYAIKLSSTNTIVVQENGNWKGGFGSVTNGDVLRIERTGSTITYKKNGTTFYTSSTPSTTSLLVDVCFYHSGGEINAAQLSFGDPEGTAPIAPSNLQGTIVSESVQLSWTDASDDEDGFRIERQADSGVFELLADLASNSTTYADNTVAAATTYTYRVYAYNTFGASEFSNTTELTMPPVDQGSSDNITWTDLVGVEVLADNTLRKTAPYGGNNGGALSMEVLQPYTDGWAEFTAYATNNERYFGLTETDAGPIRQMDYAIKLTSTNKIVVEESGTWKGGFEYVADGDVLRVERSGTTITYKRNGTVFYTSSLPSTTSLMVDVCFYHANGEINNGQASFDIPSADMPAAPSDLVAEGISSSEINLGWADNADNETGYEIERSLTSGSGYSLVHTTTADVTSYTDSGLSPYTTYFYRIRAVSGTTASGYTPDASATTYPEGHVTPGSPQAISLSSTSALVTWETVPGVTGYEIVRSQTVDSGYGVVGTAGSLESSFKNSVETNVAYYYKIRSVYSDGHSDYTTPVSVTAQPHHGTVDDDVEYAALKDLYESTGGESWARLTWPEFETWPEHVSSAEFRNWAGVEVFEGDVIQLGLEYNHLSGTLPASLGNLRRLKSLWLNYNEITGEVPQSIASLPELEALWLDHNFFSDLPTGLADIPTLGYVEVSYNDLGFEDLEQFFYAPGSPRLEIYYEGAISYPSNTMILPGGDALHIAVPDNAEHNQYQWFRYIGGSWVDITDENENPAGNPFVNTTTNMESGGQYACTVSNDWITGYAVDAYTTVTMSVPTPELHAVATDFDKIHLSWKALEGVSYQIERSLTAGSGYGHVMTTPPGAAEYTDHSLNASTAYYYRVKATYGSKASGYSEEASALTKTPVPTDNSLTYQARYNGNIAAIKWKSHGDTEEKLYTYHYDPMNRITKAQYSQGSSTLNNWTTTPAKGGFSVNNIDYDLNGNIQTLNRQSIGTDFRTIDALTYTYTNGNQLSAVADAVG</sequence>
<dbReference type="Pfam" id="PF13855">
    <property type="entry name" value="LRR_8"/>
    <property type="match status" value="1"/>
</dbReference>
<keyword evidence="4" id="KW-1185">Reference proteome</keyword>
<dbReference type="eggNOG" id="COG4886">
    <property type="taxonomic scope" value="Bacteria"/>
</dbReference>
<feature type="domain" description="Fibronectin type-III" evidence="2">
    <location>
        <begin position="787"/>
        <end position="875"/>
    </location>
</feature>
<dbReference type="PANTHER" id="PTHR44170">
    <property type="entry name" value="PROTEIN SIDEKICK"/>
    <property type="match status" value="1"/>
</dbReference>
<dbReference type="AlphaFoldDB" id="L8JH82"/>
<accession>L8JH82</accession>
<dbReference type="PANTHER" id="PTHR44170:SF6">
    <property type="entry name" value="CONTACTIN"/>
    <property type="match status" value="1"/>
</dbReference>
<dbReference type="InterPro" id="IPR032675">
    <property type="entry name" value="LRR_dom_sf"/>
</dbReference>
<keyword evidence="1" id="KW-1015">Disulfide bond</keyword>
<dbReference type="Pfam" id="PF00041">
    <property type="entry name" value="fn3"/>
    <property type="match status" value="2"/>
</dbReference>
<dbReference type="Gene3D" id="2.60.40.10">
    <property type="entry name" value="Immunoglobulins"/>
    <property type="match status" value="4"/>
</dbReference>
<dbReference type="InterPro" id="IPR001611">
    <property type="entry name" value="Leu-rich_rpt"/>
</dbReference>
<dbReference type="eggNOG" id="COG4733">
    <property type="taxonomic scope" value="Bacteria"/>
</dbReference>
<dbReference type="SUPFAM" id="SSF52058">
    <property type="entry name" value="L domain-like"/>
    <property type="match status" value="1"/>
</dbReference>
<proteinExistence type="predicted"/>
<dbReference type="InterPro" id="IPR003961">
    <property type="entry name" value="FN3_dom"/>
</dbReference>
<name>L8JH82_9BACT</name>
<dbReference type="GO" id="GO:0098609">
    <property type="term" value="P:cell-cell adhesion"/>
    <property type="evidence" value="ECO:0007669"/>
    <property type="project" value="TreeGrafter"/>
</dbReference>
<dbReference type="SMART" id="SM00060">
    <property type="entry name" value="FN3"/>
    <property type="match status" value="4"/>
</dbReference>
<dbReference type="OrthoDB" id="9803616at2"/>
<evidence type="ECO:0000313" key="4">
    <source>
        <dbReference type="Proteomes" id="UP000011135"/>
    </source>
</evidence>
<dbReference type="PATRIC" id="fig|1237149.3.peg.5753"/>
<dbReference type="RefSeq" id="WP_009583591.1">
    <property type="nucleotide sequence ID" value="NZ_AMZN01000135.1"/>
</dbReference>
<dbReference type="Gene3D" id="3.80.10.10">
    <property type="entry name" value="Ribonuclease Inhibitor"/>
    <property type="match status" value="1"/>
</dbReference>
<evidence type="ECO:0000259" key="2">
    <source>
        <dbReference type="PROSITE" id="PS50853"/>
    </source>
</evidence>
<dbReference type="CDD" id="cd00063">
    <property type="entry name" value="FN3"/>
    <property type="match status" value="4"/>
</dbReference>
<evidence type="ECO:0000256" key="1">
    <source>
        <dbReference type="ARBA" id="ARBA00023157"/>
    </source>
</evidence>
<dbReference type="GO" id="GO:0016020">
    <property type="term" value="C:membrane"/>
    <property type="evidence" value="ECO:0007669"/>
    <property type="project" value="UniProtKB-SubCell"/>
</dbReference>
<dbReference type="InterPro" id="IPR036116">
    <property type="entry name" value="FN3_sf"/>
</dbReference>
<evidence type="ECO:0000313" key="3">
    <source>
        <dbReference type="EMBL" id="ELR68180.1"/>
    </source>
</evidence>
<dbReference type="Proteomes" id="UP000011135">
    <property type="component" value="Unassembled WGS sequence"/>
</dbReference>
<dbReference type="SUPFAM" id="SSF49265">
    <property type="entry name" value="Fibronectin type III"/>
    <property type="match status" value="3"/>
</dbReference>
<protein>
    <submittedName>
        <fullName evidence="3">Fibronectin, type III domain protein</fullName>
    </submittedName>
</protein>